<name>A0A433DFT2_9FUNG</name>
<protein>
    <recommendedName>
        <fullName evidence="3">NAD(P)H-hydrate epimerase</fullName>
        <ecNumber evidence="3">5.1.99.6</ecNumber>
    </recommendedName>
</protein>
<dbReference type="PANTHER" id="PTHR13232:SF10">
    <property type="entry name" value="NAD(P)H-HYDRATE EPIMERASE"/>
    <property type="match status" value="1"/>
</dbReference>
<evidence type="ECO:0000313" key="12">
    <source>
        <dbReference type="Proteomes" id="UP000268093"/>
    </source>
</evidence>
<gene>
    <name evidence="11" type="ORF">BC936DRAFT_141926</name>
</gene>
<comment type="catalytic activity">
    <reaction evidence="1">
        <text>(6R)-NADHX = (6S)-NADHX</text>
        <dbReference type="Rhea" id="RHEA:32215"/>
        <dbReference type="ChEBI" id="CHEBI:64074"/>
        <dbReference type="ChEBI" id="CHEBI:64075"/>
        <dbReference type="EC" id="5.1.99.6"/>
    </reaction>
</comment>
<dbReference type="AlphaFoldDB" id="A0A433DFT2"/>
<evidence type="ECO:0000256" key="8">
    <source>
        <dbReference type="ARBA" id="ARBA00023027"/>
    </source>
</evidence>
<dbReference type="Gene3D" id="3.40.50.10260">
    <property type="entry name" value="YjeF N-terminal domain"/>
    <property type="match status" value="1"/>
</dbReference>
<accession>A0A433DFT2</accession>
<dbReference type="OrthoDB" id="10064708at2759"/>
<evidence type="ECO:0000313" key="11">
    <source>
        <dbReference type="EMBL" id="RUP49645.1"/>
    </source>
</evidence>
<reference evidence="11 12" key="1">
    <citation type="journal article" date="2018" name="New Phytol.">
        <title>Phylogenomics of Endogonaceae and evolution of mycorrhizas within Mucoromycota.</title>
        <authorList>
            <person name="Chang Y."/>
            <person name="Desiro A."/>
            <person name="Na H."/>
            <person name="Sandor L."/>
            <person name="Lipzen A."/>
            <person name="Clum A."/>
            <person name="Barry K."/>
            <person name="Grigoriev I.V."/>
            <person name="Martin F.M."/>
            <person name="Stajich J.E."/>
            <person name="Smith M.E."/>
            <person name="Bonito G."/>
            <person name="Spatafora J.W."/>
        </authorList>
    </citation>
    <scope>NUCLEOTIDE SEQUENCE [LARGE SCALE GENOMIC DNA]</scope>
    <source>
        <strain evidence="11 12">GMNB39</strain>
    </source>
</reference>
<evidence type="ECO:0000256" key="7">
    <source>
        <dbReference type="ARBA" id="ARBA00022958"/>
    </source>
</evidence>
<dbReference type="InterPro" id="IPR036652">
    <property type="entry name" value="YjeF_N_dom_sf"/>
</dbReference>
<evidence type="ECO:0000256" key="1">
    <source>
        <dbReference type="ARBA" id="ARBA00000013"/>
    </source>
</evidence>
<dbReference type="PROSITE" id="PS51385">
    <property type="entry name" value="YJEF_N"/>
    <property type="match status" value="1"/>
</dbReference>
<dbReference type="Proteomes" id="UP000268093">
    <property type="component" value="Unassembled WGS sequence"/>
</dbReference>
<dbReference type="EC" id="5.1.99.6" evidence="3"/>
<evidence type="ECO:0000256" key="6">
    <source>
        <dbReference type="ARBA" id="ARBA00022857"/>
    </source>
</evidence>
<dbReference type="SUPFAM" id="SSF64153">
    <property type="entry name" value="YjeF N-terminal domain-like"/>
    <property type="match status" value="1"/>
</dbReference>
<evidence type="ECO:0000256" key="9">
    <source>
        <dbReference type="ARBA" id="ARBA00023235"/>
    </source>
</evidence>
<dbReference type="NCBIfam" id="TIGR00197">
    <property type="entry name" value="yjeF_nterm"/>
    <property type="match status" value="1"/>
</dbReference>
<dbReference type="PANTHER" id="PTHR13232">
    <property type="entry name" value="NAD(P)H-HYDRATE EPIMERASE"/>
    <property type="match status" value="1"/>
</dbReference>
<keyword evidence="9" id="KW-0413">Isomerase</keyword>
<keyword evidence="8" id="KW-0520">NAD</keyword>
<dbReference type="GO" id="GO:0005739">
    <property type="term" value="C:mitochondrion"/>
    <property type="evidence" value="ECO:0007669"/>
    <property type="project" value="TreeGrafter"/>
</dbReference>
<comment type="catalytic activity">
    <reaction evidence="2">
        <text>(6R)-NADPHX = (6S)-NADPHX</text>
        <dbReference type="Rhea" id="RHEA:32227"/>
        <dbReference type="ChEBI" id="CHEBI:64076"/>
        <dbReference type="ChEBI" id="CHEBI:64077"/>
        <dbReference type="EC" id="5.1.99.6"/>
    </reaction>
</comment>
<dbReference type="InterPro" id="IPR032976">
    <property type="entry name" value="YJEFN_prot_NAXE-like"/>
</dbReference>
<dbReference type="GO" id="GO:0046872">
    <property type="term" value="F:metal ion binding"/>
    <property type="evidence" value="ECO:0007669"/>
    <property type="project" value="UniProtKB-KW"/>
</dbReference>
<dbReference type="Pfam" id="PF03853">
    <property type="entry name" value="YjeF_N"/>
    <property type="match status" value="1"/>
</dbReference>
<evidence type="ECO:0000256" key="3">
    <source>
        <dbReference type="ARBA" id="ARBA00012228"/>
    </source>
</evidence>
<keyword evidence="6" id="KW-0521">NADP</keyword>
<dbReference type="GO" id="GO:0000166">
    <property type="term" value="F:nucleotide binding"/>
    <property type="evidence" value="ECO:0007669"/>
    <property type="project" value="UniProtKB-KW"/>
</dbReference>
<evidence type="ECO:0000256" key="4">
    <source>
        <dbReference type="ARBA" id="ARBA00022723"/>
    </source>
</evidence>
<dbReference type="EMBL" id="RBNI01002089">
    <property type="protein sequence ID" value="RUP49645.1"/>
    <property type="molecule type" value="Genomic_DNA"/>
</dbReference>
<feature type="non-terminal residue" evidence="11">
    <location>
        <position position="443"/>
    </location>
</feature>
<evidence type="ECO:0000259" key="10">
    <source>
        <dbReference type="PROSITE" id="PS51385"/>
    </source>
</evidence>
<proteinExistence type="predicted"/>
<evidence type="ECO:0000256" key="5">
    <source>
        <dbReference type="ARBA" id="ARBA00022741"/>
    </source>
</evidence>
<comment type="caution">
    <text evidence="11">The sequence shown here is derived from an EMBL/GenBank/DDBJ whole genome shotgun (WGS) entry which is preliminary data.</text>
</comment>
<keyword evidence="12" id="KW-1185">Reference proteome</keyword>
<keyword evidence="4" id="KW-0479">Metal-binding</keyword>
<keyword evidence="7" id="KW-0630">Potassium</keyword>
<organism evidence="11 12">
    <name type="scientific">Jimgerdemannia flammicorona</name>
    <dbReference type="NCBI Taxonomy" id="994334"/>
    <lineage>
        <taxon>Eukaryota</taxon>
        <taxon>Fungi</taxon>
        <taxon>Fungi incertae sedis</taxon>
        <taxon>Mucoromycota</taxon>
        <taxon>Mucoromycotina</taxon>
        <taxon>Endogonomycetes</taxon>
        <taxon>Endogonales</taxon>
        <taxon>Endogonaceae</taxon>
        <taxon>Jimgerdemannia</taxon>
    </lineage>
</organism>
<keyword evidence="5" id="KW-0547">Nucleotide-binding</keyword>
<dbReference type="InterPro" id="IPR004443">
    <property type="entry name" value="YjeF_N_dom"/>
</dbReference>
<sequence>MSVRVGSMFPSPDRPSSKLLPLVSLLAQAIDEELMSPAGAFSIDQLMELGTGFSVAQAVARVYSCEMHSRVLICCGPGLVAARHLHHFGYRPSIFYPKQSNKDLYQAILRDYRLPVASAYANQRLATQCRNLYIPFTNDLKVQLKETDLVVDAIFGFSFTGEIRAPFGEALKETKVPIASVDVPSAWDVEEGNISGHGFNPETLISLTAPKLCARLFSGRHHFLGGRFVPRDLDQKYELNIPVYPGTDQIIPEEPRSDDSDLSKAEAIELCILVEGEKTPDLYEFRSEKESPTLFDLRRHLIANHADFNGANLKSTDLEFFRFDDRIKPIRLDTLVGSVLDLTNVEASLVIRYPLSTSFIVLNLKFQEAQTQITLTHSTGTWNTLLDKTRERFNNLQEEDEIHFLDQETKKIIIEDEVTFNRLLSETAPNNNQIVINLVARIK</sequence>
<dbReference type="GO" id="GO:0052856">
    <property type="term" value="F:NAD(P)HX epimerase activity"/>
    <property type="evidence" value="ECO:0007669"/>
    <property type="project" value="UniProtKB-EC"/>
</dbReference>
<evidence type="ECO:0000256" key="2">
    <source>
        <dbReference type="ARBA" id="ARBA00000909"/>
    </source>
</evidence>
<feature type="domain" description="YjeF N-terminal" evidence="10">
    <location>
        <begin position="27"/>
        <end position="241"/>
    </location>
</feature>